<name>A0A2N3IJB6_9BACT</name>
<reference evidence="1 2" key="1">
    <citation type="submission" date="2017-06" db="EMBL/GenBank/DDBJ databases">
        <title>Raineya orbicola gen. nov., sp. nov. a slightly thermophilic bacterium of the phylum Bacteroidetes and the description of Raineyaceae fam. nov.</title>
        <authorList>
            <person name="Albuquerque L."/>
            <person name="Polonia A.R.M."/>
            <person name="Barroso C."/>
            <person name="Froufe H.J.C."/>
            <person name="Lage O."/>
            <person name="Lobo-Da-Cunha A."/>
            <person name="Egas C."/>
            <person name="Da Costa M.S."/>
        </authorList>
    </citation>
    <scope>NUCLEOTIDE SEQUENCE [LARGE SCALE GENOMIC DNA]</scope>
    <source>
        <strain evidence="1 2">SPSPC-11</strain>
    </source>
</reference>
<dbReference type="EMBL" id="NKXO01000006">
    <property type="protein sequence ID" value="PKQ70414.1"/>
    <property type="molecule type" value="Genomic_DNA"/>
</dbReference>
<gene>
    <name evidence="1" type="ORF">Rain11_0497</name>
</gene>
<evidence type="ECO:0000313" key="1">
    <source>
        <dbReference type="EMBL" id="PKQ70414.1"/>
    </source>
</evidence>
<protein>
    <submittedName>
        <fullName evidence="1">Uncharacterized protein</fullName>
    </submittedName>
</protein>
<dbReference type="AlphaFoldDB" id="A0A2N3IJB6"/>
<accession>A0A2N3IJB6</accession>
<sequence length="117" mass="13979">MQEAWQKLIQKAKQSDEFDSTDRVILEREFTWENNILHLVLENSLQVSVVREKKGFWIKLLQGFLQNATSFDIQASIAPKEQLENKIIYTNQDKWLFLAQKHQILEDFRKRFGLILE</sequence>
<dbReference type="OrthoDB" id="5760647at2"/>
<organism evidence="1 2">
    <name type="scientific">Raineya orbicola</name>
    <dbReference type="NCBI Taxonomy" id="2016530"/>
    <lineage>
        <taxon>Bacteria</taxon>
        <taxon>Pseudomonadati</taxon>
        <taxon>Bacteroidota</taxon>
        <taxon>Cytophagia</taxon>
        <taxon>Cytophagales</taxon>
        <taxon>Raineyaceae</taxon>
        <taxon>Raineya</taxon>
    </lineage>
</organism>
<evidence type="ECO:0000313" key="2">
    <source>
        <dbReference type="Proteomes" id="UP000233387"/>
    </source>
</evidence>
<dbReference type="RefSeq" id="WP_101357762.1">
    <property type="nucleotide sequence ID" value="NZ_NKXO01000006.1"/>
</dbReference>
<comment type="caution">
    <text evidence="1">The sequence shown here is derived from an EMBL/GenBank/DDBJ whole genome shotgun (WGS) entry which is preliminary data.</text>
</comment>
<keyword evidence="2" id="KW-1185">Reference proteome</keyword>
<proteinExistence type="predicted"/>
<dbReference type="Proteomes" id="UP000233387">
    <property type="component" value="Unassembled WGS sequence"/>
</dbReference>